<gene>
    <name evidence="1" type="ORF">SPOG_01857</name>
</gene>
<dbReference type="HOGENOM" id="CLU_464729_0_0_1"/>
<dbReference type="EMBL" id="KE546989">
    <property type="protein sequence ID" value="EPY52535.1"/>
    <property type="molecule type" value="Genomic_DNA"/>
</dbReference>
<dbReference type="PANTHER" id="PTHR31859:SF1">
    <property type="entry name" value="TETRATRICOPEPTIDE REPEAT PROTEIN 39C"/>
    <property type="match status" value="1"/>
</dbReference>
<dbReference type="OrthoDB" id="2154985at2759"/>
<protein>
    <submittedName>
        <fullName evidence="1">Eukaryotic protein</fullName>
    </submittedName>
</protein>
<dbReference type="RefSeq" id="XP_013022415.1">
    <property type="nucleotide sequence ID" value="XM_013166961.1"/>
</dbReference>
<dbReference type="OMA" id="ANCILML"/>
<dbReference type="GeneID" id="25036183"/>
<dbReference type="AlphaFoldDB" id="S9W3K8"/>
<dbReference type="Proteomes" id="UP000015464">
    <property type="component" value="Unassembled WGS sequence"/>
</dbReference>
<reference evidence="1 2" key="1">
    <citation type="journal article" date="2011" name="Science">
        <title>Comparative functional genomics of the fission yeasts.</title>
        <authorList>
            <person name="Rhind N."/>
            <person name="Chen Z."/>
            <person name="Yassour M."/>
            <person name="Thompson D.A."/>
            <person name="Haas B.J."/>
            <person name="Habib N."/>
            <person name="Wapinski I."/>
            <person name="Roy S."/>
            <person name="Lin M.F."/>
            <person name="Heiman D.I."/>
            <person name="Young S.K."/>
            <person name="Furuya K."/>
            <person name="Guo Y."/>
            <person name="Pidoux A."/>
            <person name="Chen H.M."/>
            <person name="Robbertse B."/>
            <person name="Goldberg J.M."/>
            <person name="Aoki K."/>
            <person name="Bayne E.H."/>
            <person name="Berlin A.M."/>
            <person name="Desjardins C.A."/>
            <person name="Dobbs E."/>
            <person name="Dukaj L."/>
            <person name="Fan L."/>
            <person name="FitzGerald M.G."/>
            <person name="French C."/>
            <person name="Gujja S."/>
            <person name="Hansen K."/>
            <person name="Keifenheim D."/>
            <person name="Levin J.Z."/>
            <person name="Mosher R.A."/>
            <person name="Mueller C.A."/>
            <person name="Pfiffner J."/>
            <person name="Priest M."/>
            <person name="Russ C."/>
            <person name="Smialowska A."/>
            <person name="Swoboda P."/>
            <person name="Sykes S.M."/>
            <person name="Vaughn M."/>
            <person name="Vengrova S."/>
            <person name="Yoder R."/>
            <person name="Zeng Q."/>
            <person name="Allshire R."/>
            <person name="Baulcombe D."/>
            <person name="Birren B.W."/>
            <person name="Brown W."/>
            <person name="Ekwall K."/>
            <person name="Kellis M."/>
            <person name="Leatherwood J."/>
            <person name="Levin H."/>
            <person name="Margalit H."/>
            <person name="Martienssen R."/>
            <person name="Nieduszynski C.A."/>
            <person name="Spatafora J.W."/>
            <person name="Friedman N."/>
            <person name="Dalgaard J.Z."/>
            <person name="Baumann P."/>
            <person name="Niki H."/>
            <person name="Regev A."/>
            <person name="Nusbaum C."/>
        </authorList>
    </citation>
    <scope>NUCLEOTIDE SEQUENCE [LARGE SCALE GENOMIC DNA]</scope>
    <source>
        <strain evidence="2">OY26 / ATCC MYA-4695 / CBS 11777 / NBRC 106824 / NRRL Y48691</strain>
    </source>
</reference>
<organism evidence="1 2">
    <name type="scientific">Schizosaccharomyces cryophilus (strain OY26 / ATCC MYA-4695 / CBS 11777 / NBRC 106824 / NRRL Y48691)</name>
    <name type="common">Fission yeast</name>
    <dbReference type="NCBI Taxonomy" id="653667"/>
    <lineage>
        <taxon>Eukaryota</taxon>
        <taxon>Fungi</taxon>
        <taxon>Dikarya</taxon>
        <taxon>Ascomycota</taxon>
        <taxon>Taphrinomycotina</taxon>
        <taxon>Schizosaccharomycetes</taxon>
        <taxon>Schizosaccharomycetales</taxon>
        <taxon>Schizosaccharomycetaceae</taxon>
        <taxon>Schizosaccharomyces</taxon>
    </lineage>
</organism>
<evidence type="ECO:0000313" key="2">
    <source>
        <dbReference type="Proteomes" id="UP000015464"/>
    </source>
</evidence>
<dbReference type="eggNOG" id="KOG3783">
    <property type="taxonomic scope" value="Eukaryota"/>
</dbReference>
<dbReference type="GO" id="GO:0005634">
    <property type="term" value="C:nucleus"/>
    <property type="evidence" value="ECO:0007669"/>
    <property type="project" value="TreeGrafter"/>
</dbReference>
<evidence type="ECO:0000313" key="1">
    <source>
        <dbReference type="EMBL" id="EPY52535.1"/>
    </source>
</evidence>
<dbReference type="GO" id="GO:0005829">
    <property type="term" value="C:cytosol"/>
    <property type="evidence" value="ECO:0007669"/>
    <property type="project" value="TreeGrafter"/>
</dbReference>
<sequence>MFNFGKHLRIPSLYRNAPSEQTVQFDENEHVSRLRTLLHGFDLMLNDDVSGTENTFKDDSVESSIGKAGNAFYQAILGLEPKAIEEALTNITAAEQQAEGRRKFMEYGNFKVGNYPSGYEYLICICDLSLMQSILGFVVGSFVDNVKSAYRLRKTFISFTKMMEHVREIQQKKKNGEIQSSDPNAQFIDEFIESSVITGYGVLTFLISLLSPSIMRILSFFSFHGARKEAVQLLWTATDYSNIQGAVALLCLYAFNAMVQSSASILPLNYSDELFRCQQAIDSIRQRYSKGAIWAVMQGKLYFLRGNTEKALEMEEMHIDNSMEQIIAMKGFDAAMLFVGIRRFKDATQAILNLEDLNSWSHAFYRFFAGCCMLQHSKELKKSNGNKEEMESYSAKAVEYLKQAPTLVQKKKKRILPVEMYLIRKVQKWENRAARLKVSLADAMDIPPYMELIYIFVTWCLNDPQLLRILRSELEQCYCTEEDEAGLREFLLAVIERHLKEYESSRTRLNRVMNMDREYLSQANRDFWILPSAHYEMAALEWDMHALKAEREINQLLKKAQEYHNYDLEGRLSMLSQAAFQTIQSEKQ</sequence>
<proteinExistence type="predicted"/>
<name>S9W3K8_SCHCR</name>
<dbReference type="GO" id="GO:0005741">
    <property type="term" value="C:mitochondrial outer membrane"/>
    <property type="evidence" value="ECO:0007669"/>
    <property type="project" value="TreeGrafter"/>
</dbReference>
<dbReference type="InterPro" id="IPR019412">
    <property type="entry name" value="IML2/TPR_39"/>
</dbReference>
<dbReference type="PANTHER" id="PTHR31859">
    <property type="entry name" value="TETRATRICOPEPTIDE REPEAT PROTEIN 39 FAMILY MEMBER"/>
    <property type="match status" value="1"/>
</dbReference>
<accession>S9W3K8</accession>
<dbReference type="Pfam" id="PF10300">
    <property type="entry name" value="Iml2-TPR_39"/>
    <property type="match status" value="1"/>
</dbReference>
<keyword evidence="2" id="KW-1185">Reference proteome</keyword>